<keyword evidence="1" id="KW-0812">Transmembrane</keyword>
<name>A0A395IB37_ASPHC</name>
<organism evidence="2 3">
    <name type="scientific">Aspergillus homomorphus (strain CBS 101889)</name>
    <dbReference type="NCBI Taxonomy" id="1450537"/>
    <lineage>
        <taxon>Eukaryota</taxon>
        <taxon>Fungi</taxon>
        <taxon>Dikarya</taxon>
        <taxon>Ascomycota</taxon>
        <taxon>Pezizomycotina</taxon>
        <taxon>Eurotiomycetes</taxon>
        <taxon>Eurotiomycetidae</taxon>
        <taxon>Eurotiales</taxon>
        <taxon>Aspergillaceae</taxon>
        <taxon>Aspergillus</taxon>
        <taxon>Aspergillus subgen. Circumdati</taxon>
    </lineage>
</organism>
<accession>A0A395IB37</accession>
<dbReference type="VEuPathDB" id="FungiDB:BO97DRAFT_131422"/>
<sequence length="55" mass="6318">MLNHHIFLLLSMSSSDISIFFLSALYFLFSSFDISFCTNTLAFFSLIQSIFNVLI</sequence>
<dbReference type="EMBL" id="KZ824269">
    <property type="protein sequence ID" value="RAL16343.1"/>
    <property type="molecule type" value="Genomic_DNA"/>
</dbReference>
<proteinExistence type="predicted"/>
<evidence type="ECO:0000256" key="1">
    <source>
        <dbReference type="SAM" id="Phobius"/>
    </source>
</evidence>
<reference evidence="2 3" key="1">
    <citation type="submission" date="2018-02" db="EMBL/GenBank/DDBJ databases">
        <title>The genomes of Aspergillus section Nigri reveals drivers in fungal speciation.</title>
        <authorList>
            <consortium name="DOE Joint Genome Institute"/>
            <person name="Vesth T.C."/>
            <person name="Nybo J."/>
            <person name="Theobald S."/>
            <person name="Brandl J."/>
            <person name="Frisvad J.C."/>
            <person name="Nielsen K.F."/>
            <person name="Lyhne E.K."/>
            <person name="Kogle M.E."/>
            <person name="Kuo A."/>
            <person name="Riley R."/>
            <person name="Clum A."/>
            <person name="Nolan M."/>
            <person name="Lipzen A."/>
            <person name="Salamov A."/>
            <person name="Henrissat B."/>
            <person name="Wiebenga A."/>
            <person name="De vries R.P."/>
            <person name="Grigoriev I.V."/>
            <person name="Mortensen U.H."/>
            <person name="Andersen M.R."/>
            <person name="Baker S.E."/>
        </authorList>
    </citation>
    <scope>NUCLEOTIDE SEQUENCE [LARGE SCALE GENOMIC DNA]</scope>
    <source>
        <strain evidence="2 3">CBS 101889</strain>
    </source>
</reference>
<keyword evidence="1" id="KW-1133">Transmembrane helix</keyword>
<evidence type="ECO:0000313" key="3">
    <source>
        <dbReference type="Proteomes" id="UP000248961"/>
    </source>
</evidence>
<dbReference type="Proteomes" id="UP000248961">
    <property type="component" value="Unassembled WGS sequence"/>
</dbReference>
<feature type="transmembrane region" description="Helical" evidence="1">
    <location>
        <begin position="6"/>
        <end position="29"/>
    </location>
</feature>
<dbReference type="RefSeq" id="XP_025555497.1">
    <property type="nucleotide sequence ID" value="XM_025690051.1"/>
</dbReference>
<gene>
    <name evidence="2" type="ORF">BO97DRAFT_131422</name>
</gene>
<protein>
    <submittedName>
        <fullName evidence="2">Uncharacterized protein</fullName>
    </submittedName>
</protein>
<dbReference type="GeneID" id="37194340"/>
<keyword evidence="3" id="KW-1185">Reference proteome</keyword>
<dbReference type="AlphaFoldDB" id="A0A395IB37"/>
<keyword evidence="1" id="KW-0472">Membrane</keyword>
<evidence type="ECO:0000313" key="2">
    <source>
        <dbReference type="EMBL" id="RAL16343.1"/>
    </source>
</evidence>